<comment type="caution">
    <text evidence="4">The sequence shown here is derived from an EMBL/GenBank/DDBJ whole genome shotgun (WGS) entry which is preliminary data.</text>
</comment>
<keyword evidence="1" id="KW-0902">Two-component regulatory system</keyword>
<evidence type="ECO:0000259" key="3">
    <source>
        <dbReference type="PROSITE" id="PS50894"/>
    </source>
</evidence>
<sequence length="110" mass="12459">MIDWTRVSELRNEIGPEDFAEVAELFLMEVEDTLSRLNRAENTARDMQDLMHFLKGSALNLGFSDLSDICSRAESAAAQGKLTVDIAHLNSLYRQSRTLFETEFAQRFAA</sequence>
<dbReference type="RefSeq" id="WP_188480499.1">
    <property type="nucleotide sequence ID" value="NZ_BMFC01000001.1"/>
</dbReference>
<dbReference type="Proteomes" id="UP000645462">
    <property type="component" value="Unassembled WGS sequence"/>
</dbReference>
<dbReference type="EMBL" id="BMFC01000001">
    <property type="protein sequence ID" value="GGB92507.1"/>
    <property type="molecule type" value="Genomic_DNA"/>
</dbReference>
<dbReference type="PROSITE" id="PS50894">
    <property type="entry name" value="HPT"/>
    <property type="match status" value="1"/>
</dbReference>
<accession>A0ABQ1K950</accession>
<protein>
    <submittedName>
        <fullName evidence="4">Nickel transporter</fullName>
    </submittedName>
</protein>
<evidence type="ECO:0000256" key="2">
    <source>
        <dbReference type="PROSITE-ProRule" id="PRU00110"/>
    </source>
</evidence>
<dbReference type="Gene3D" id="1.20.120.160">
    <property type="entry name" value="HPT domain"/>
    <property type="match status" value="1"/>
</dbReference>
<evidence type="ECO:0000313" key="5">
    <source>
        <dbReference type="Proteomes" id="UP000645462"/>
    </source>
</evidence>
<feature type="domain" description="HPt" evidence="3">
    <location>
        <begin position="8"/>
        <end position="107"/>
    </location>
</feature>
<dbReference type="InterPro" id="IPR036641">
    <property type="entry name" value="HPT_dom_sf"/>
</dbReference>
<keyword evidence="5" id="KW-1185">Reference proteome</keyword>
<organism evidence="4 5">
    <name type="scientific">Marivita lacus</name>
    <dbReference type="NCBI Taxonomy" id="1323742"/>
    <lineage>
        <taxon>Bacteria</taxon>
        <taxon>Pseudomonadati</taxon>
        <taxon>Pseudomonadota</taxon>
        <taxon>Alphaproteobacteria</taxon>
        <taxon>Rhodobacterales</taxon>
        <taxon>Roseobacteraceae</taxon>
        <taxon>Marivita</taxon>
    </lineage>
</organism>
<name>A0ABQ1K950_9RHOB</name>
<gene>
    <name evidence="4" type="ORF">GCM10011363_06390</name>
</gene>
<dbReference type="SUPFAM" id="SSF47226">
    <property type="entry name" value="Histidine-containing phosphotransfer domain, HPT domain"/>
    <property type="match status" value="1"/>
</dbReference>
<dbReference type="CDD" id="cd00088">
    <property type="entry name" value="HPT"/>
    <property type="match status" value="1"/>
</dbReference>
<evidence type="ECO:0000256" key="1">
    <source>
        <dbReference type="ARBA" id="ARBA00023012"/>
    </source>
</evidence>
<dbReference type="Pfam" id="PF01627">
    <property type="entry name" value="Hpt"/>
    <property type="match status" value="1"/>
</dbReference>
<dbReference type="InterPro" id="IPR008207">
    <property type="entry name" value="Sig_transdc_His_kin_Hpt_dom"/>
</dbReference>
<feature type="modified residue" description="Phosphohistidine" evidence="2">
    <location>
        <position position="52"/>
    </location>
</feature>
<proteinExistence type="predicted"/>
<keyword evidence="2" id="KW-0597">Phosphoprotein</keyword>
<reference evidence="5" key="1">
    <citation type="journal article" date="2019" name="Int. J. Syst. Evol. Microbiol.">
        <title>The Global Catalogue of Microorganisms (GCM) 10K type strain sequencing project: providing services to taxonomists for standard genome sequencing and annotation.</title>
        <authorList>
            <consortium name="The Broad Institute Genomics Platform"/>
            <consortium name="The Broad Institute Genome Sequencing Center for Infectious Disease"/>
            <person name="Wu L."/>
            <person name="Ma J."/>
        </authorList>
    </citation>
    <scope>NUCLEOTIDE SEQUENCE [LARGE SCALE GENOMIC DNA]</scope>
    <source>
        <strain evidence="5">CGMCC 1.12478</strain>
    </source>
</reference>
<evidence type="ECO:0000313" key="4">
    <source>
        <dbReference type="EMBL" id="GGB92507.1"/>
    </source>
</evidence>